<evidence type="ECO:0000313" key="2">
    <source>
        <dbReference type="EMBL" id="WAR46936.1"/>
    </source>
</evidence>
<evidence type="ECO:0000256" key="1">
    <source>
        <dbReference type="SAM" id="MobiDB-lite"/>
    </source>
</evidence>
<feature type="region of interest" description="Disordered" evidence="1">
    <location>
        <begin position="161"/>
        <end position="186"/>
    </location>
</feature>
<dbReference type="EMBL" id="CP113517">
    <property type="protein sequence ID" value="WAR46936.1"/>
    <property type="molecule type" value="Genomic_DNA"/>
</dbReference>
<dbReference type="Proteomes" id="UP001162780">
    <property type="component" value="Chromosome"/>
</dbReference>
<evidence type="ECO:0000313" key="3">
    <source>
        <dbReference type="Proteomes" id="UP001162780"/>
    </source>
</evidence>
<accession>A0ABY7GQZ9</accession>
<dbReference type="RefSeq" id="WP_255187844.1">
    <property type="nucleotide sequence ID" value="NZ_CP113517.1"/>
</dbReference>
<keyword evidence="3" id="KW-1185">Reference proteome</keyword>
<gene>
    <name evidence="2" type="ORF">NM686_010615</name>
</gene>
<organism evidence="2 3">
    <name type="scientific">Methylomonas rapida</name>
    <dbReference type="NCBI Taxonomy" id="2963939"/>
    <lineage>
        <taxon>Bacteria</taxon>
        <taxon>Pseudomonadati</taxon>
        <taxon>Pseudomonadota</taxon>
        <taxon>Gammaproteobacteria</taxon>
        <taxon>Methylococcales</taxon>
        <taxon>Methylococcaceae</taxon>
        <taxon>Methylomonas</taxon>
    </lineage>
</organism>
<name>A0ABY7GQZ9_9GAMM</name>
<feature type="compositionally biased region" description="Basic and acidic residues" evidence="1">
    <location>
        <begin position="169"/>
        <end position="186"/>
    </location>
</feature>
<sequence>MQPIYQIAKTRFNLVMALTINEIRKTNLLILIDEVGKKSTIAKLADTDPAYISQVLSENPKHSRNIGEDFARKLENGCGKPRGWMDQYHPRNAVGNLNATLEGVGGHFQGQINNNLAALIATSSPNTRSILETLAKADQEGYLTDQDLKLLESIIQRLTSPHPLRKREKPSYGKLLDEAQKNHSSE</sequence>
<reference evidence="2" key="1">
    <citation type="submission" date="2022-11" db="EMBL/GenBank/DDBJ databases">
        <title>Methylomonas rapida sp. nov., Carotenoid-Producing Obligate Methanotrophs with High Growth Characteristics and Biotechnological Potential.</title>
        <authorList>
            <person name="Tikhonova E.N."/>
            <person name="Suleimanov R.Z."/>
            <person name="Miroshnikov K."/>
            <person name="Oshkin I.Y."/>
            <person name="Belova S.E."/>
            <person name="Danilova O.V."/>
            <person name="Ashikhmin A."/>
            <person name="Konopkin A."/>
            <person name="But S.Y."/>
            <person name="Khmelenina V.N."/>
            <person name="Kuznetsov N."/>
            <person name="Pimenov N.V."/>
            <person name="Dedysh S.N."/>
        </authorList>
    </citation>
    <scope>NUCLEOTIDE SEQUENCE</scope>
    <source>
        <strain evidence="2">MP1</strain>
    </source>
</reference>
<protein>
    <submittedName>
        <fullName evidence="2">Uncharacterized protein</fullName>
    </submittedName>
</protein>
<proteinExistence type="predicted"/>